<feature type="transmembrane region" description="Helical" evidence="1">
    <location>
        <begin position="75"/>
        <end position="95"/>
    </location>
</feature>
<evidence type="ECO:0000256" key="1">
    <source>
        <dbReference type="SAM" id="Phobius"/>
    </source>
</evidence>
<keyword evidence="1" id="KW-0472">Membrane</keyword>
<protein>
    <recommendedName>
        <fullName evidence="4">Serpentine receptor class gamma</fullName>
    </recommendedName>
</protein>
<evidence type="ECO:0000313" key="2">
    <source>
        <dbReference type="EnsemblMetazoa" id="CJA02435.1"/>
    </source>
</evidence>
<dbReference type="InterPro" id="IPR003839">
    <property type="entry name" value="7TM_GPCR_serpentine_rcpt_Sru"/>
</dbReference>
<proteinExistence type="predicted"/>
<dbReference type="EnsemblMetazoa" id="CJA02435.1">
    <property type="protein sequence ID" value="CJA02435.1"/>
    <property type="gene ID" value="WBGene00121639"/>
</dbReference>
<feature type="transmembrane region" description="Helical" evidence="1">
    <location>
        <begin position="116"/>
        <end position="137"/>
    </location>
</feature>
<feature type="transmembrane region" description="Helical" evidence="1">
    <location>
        <begin position="24"/>
        <end position="46"/>
    </location>
</feature>
<keyword evidence="1" id="KW-0812">Transmembrane</keyword>
<accession>A0A8R1HMA1</accession>
<dbReference type="AlphaFoldDB" id="A0A8R1HMA1"/>
<feature type="transmembrane region" description="Helical" evidence="1">
    <location>
        <begin position="157"/>
        <end position="174"/>
    </location>
</feature>
<organism evidence="2 3">
    <name type="scientific">Caenorhabditis japonica</name>
    <dbReference type="NCBI Taxonomy" id="281687"/>
    <lineage>
        <taxon>Eukaryota</taxon>
        <taxon>Metazoa</taxon>
        <taxon>Ecdysozoa</taxon>
        <taxon>Nematoda</taxon>
        <taxon>Chromadorea</taxon>
        <taxon>Rhabditida</taxon>
        <taxon>Rhabditina</taxon>
        <taxon>Rhabditomorpha</taxon>
        <taxon>Rhabditoidea</taxon>
        <taxon>Rhabditidae</taxon>
        <taxon>Peloderinae</taxon>
        <taxon>Caenorhabditis</taxon>
    </lineage>
</organism>
<evidence type="ECO:0008006" key="4">
    <source>
        <dbReference type="Google" id="ProtNLM"/>
    </source>
</evidence>
<reference evidence="2" key="2">
    <citation type="submission" date="2022-06" db="UniProtKB">
        <authorList>
            <consortium name="EnsemblMetazoa"/>
        </authorList>
    </citation>
    <scope>IDENTIFICATION</scope>
    <source>
        <strain evidence="2">DF5081</strain>
    </source>
</reference>
<keyword evidence="3" id="KW-1185">Reference proteome</keyword>
<name>A0A8R1HMA1_CAEJA</name>
<dbReference type="PANTHER" id="PTHR46045:SF4">
    <property type="entry name" value="SERPENTINE RECEPTOR, CLASS T"/>
    <property type="match status" value="1"/>
</dbReference>
<dbReference type="PANTHER" id="PTHR46045">
    <property type="entry name" value="SERPENTINE RECEPTOR, CLASS U-RELATED"/>
    <property type="match status" value="1"/>
</dbReference>
<keyword evidence="1" id="KW-1133">Transmembrane helix</keyword>
<dbReference type="Pfam" id="PF10322">
    <property type="entry name" value="7TM_GPCR_Sru"/>
    <property type="match status" value="1"/>
</dbReference>
<reference evidence="3" key="1">
    <citation type="submission" date="2010-08" db="EMBL/GenBank/DDBJ databases">
        <authorList>
            <consortium name="Caenorhabditis japonica Sequencing Consortium"/>
            <person name="Wilson R.K."/>
        </authorList>
    </citation>
    <scope>NUCLEOTIDE SEQUENCE [LARGE SCALE GENOMIC DNA]</scope>
    <source>
        <strain evidence="3">DF5081</strain>
    </source>
</reference>
<sequence length="190" mass="22015">MVRLIIVCFPEGHAQICSKLFKIYIPLTFILPVCNEWFMIPAVGYFRQYSEPYQFGAVFISFAGTWLNIRTDPLHLHISLIVPILIIVINLCLLIKIRNAEKKTANIRFLYKSECSLKITTIAIVIPFLANGSMSFVSNHFLNYVSYVVMIRHPVNAIGMCLVPWIFYLSHPIFTKKKQKLNRLEKFTKN</sequence>
<evidence type="ECO:0000313" key="3">
    <source>
        <dbReference type="Proteomes" id="UP000005237"/>
    </source>
</evidence>
<dbReference type="Proteomes" id="UP000005237">
    <property type="component" value="Unassembled WGS sequence"/>
</dbReference>